<dbReference type="AlphaFoldDB" id="A0A7S4CB64"/>
<protein>
    <submittedName>
        <fullName evidence="2">Uncharacterized protein</fullName>
    </submittedName>
</protein>
<dbReference type="EMBL" id="HBJA01010465">
    <property type="protein sequence ID" value="CAE0792165.1"/>
    <property type="molecule type" value="Transcribed_RNA"/>
</dbReference>
<evidence type="ECO:0000313" key="2">
    <source>
        <dbReference type="EMBL" id="CAE0792165.1"/>
    </source>
</evidence>
<name>A0A7S4CB64_9EUGL</name>
<gene>
    <name evidence="2" type="ORF">EGYM00163_LOCUS3281</name>
</gene>
<organism evidence="2">
    <name type="scientific">Eutreptiella gymnastica</name>
    <dbReference type="NCBI Taxonomy" id="73025"/>
    <lineage>
        <taxon>Eukaryota</taxon>
        <taxon>Discoba</taxon>
        <taxon>Euglenozoa</taxon>
        <taxon>Euglenida</taxon>
        <taxon>Spirocuta</taxon>
        <taxon>Euglenophyceae</taxon>
        <taxon>Eutreptiales</taxon>
        <taxon>Eutreptiaceae</taxon>
        <taxon>Eutreptiella</taxon>
    </lineage>
</organism>
<evidence type="ECO:0000256" key="1">
    <source>
        <dbReference type="SAM" id="MobiDB-lite"/>
    </source>
</evidence>
<feature type="region of interest" description="Disordered" evidence="1">
    <location>
        <begin position="85"/>
        <end position="105"/>
    </location>
</feature>
<sequence>MSSAMDILNATTLDRFMSPQAPPFAPALTLEATSPGSTGARSHELLQEQLLFHSSGQFASDCSTPQLLHETLPFATSGCWPAALPSGDSRVGTEPRVGDWRPTVI</sequence>
<accession>A0A7S4CB64</accession>
<proteinExistence type="predicted"/>
<reference evidence="2" key="1">
    <citation type="submission" date="2021-01" db="EMBL/GenBank/DDBJ databases">
        <authorList>
            <person name="Corre E."/>
            <person name="Pelletier E."/>
            <person name="Niang G."/>
            <person name="Scheremetjew M."/>
            <person name="Finn R."/>
            <person name="Kale V."/>
            <person name="Holt S."/>
            <person name="Cochrane G."/>
            <person name="Meng A."/>
            <person name="Brown T."/>
            <person name="Cohen L."/>
        </authorList>
    </citation>
    <scope>NUCLEOTIDE SEQUENCE</scope>
    <source>
        <strain evidence="2">CCMP1594</strain>
    </source>
</reference>